<reference evidence="1" key="1">
    <citation type="submission" date="2023-05" db="EMBL/GenBank/DDBJ databases">
        <authorList>
            <consortium name="ELIXIR-Norway"/>
        </authorList>
    </citation>
    <scope>NUCLEOTIDE SEQUENCE</scope>
</reference>
<gene>
    <name evidence="1" type="ORF">MRATA1EN3_LOCUS19040</name>
</gene>
<organism evidence="1 2">
    <name type="scientific">Rangifer tarandus platyrhynchus</name>
    <name type="common">Svalbard reindeer</name>
    <dbReference type="NCBI Taxonomy" id="3082113"/>
    <lineage>
        <taxon>Eukaryota</taxon>
        <taxon>Metazoa</taxon>
        <taxon>Chordata</taxon>
        <taxon>Craniata</taxon>
        <taxon>Vertebrata</taxon>
        <taxon>Euteleostomi</taxon>
        <taxon>Mammalia</taxon>
        <taxon>Eutheria</taxon>
        <taxon>Laurasiatheria</taxon>
        <taxon>Artiodactyla</taxon>
        <taxon>Ruminantia</taxon>
        <taxon>Pecora</taxon>
        <taxon>Cervidae</taxon>
        <taxon>Odocoileinae</taxon>
        <taxon>Rangifer</taxon>
    </lineage>
</organism>
<evidence type="ECO:0000313" key="1">
    <source>
        <dbReference type="EMBL" id="CAI9707827.1"/>
    </source>
</evidence>
<dbReference type="Proteomes" id="UP001162501">
    <property type="component" value="Chromosome 31"/>
</dbReference>
<sequence>MGGWGGGWGGTLGRGRGRPGGRGFSRHPPPPQVHAPPAAAERETPKAACVTAALAAPRGAEPPGPVRPSARRVASEQSPRSPDDARRRWPSAVSLPERVDFGAFG</sequence>
<name>A0ACB0F4R2_RANTA</name>
<dbReference type="EMBL" id="OX596115">
    <property type="protein sequence ID" value="CAI9707827.1"/>
    <property type="molecule type" value="Genomic_DNA"/>
</dbReference>
<accession>A0ACB0F4R2</accession>
<protein>
    <submittedName>
        <fullName evidence="1">Uncharacterized protein</fullName>
    </submittedName>
</protein>
<proteinExistence type="predicted"/>
<evidence type="ECO:0000313" key="2">
    <source>
        <dbReference type="Proteomes" id="UP001162501"/>
    </source>
</evidence>